<evidence type="ECO:0000256" key="2">
    <source>
        <dbReference type="SAM" id="MobiDB-lite"/>
    </source>
</evidence>
<comment type="caution">
    <text evidence="4">The sequence shown here is derived from an EMBL/GenBank/DDBJ whole genome shotgun (WGS) entry which is preliminary data.</text>
</comment>
<feature type="signal peptide" evidence="3">
    <location>
        <begin position="1"/>
        <end position="22"/>
    </location>
</feature>
<dbReference type="Proteomes" id="UP000661077">
    <property type="component" value="Unassembled WGS sequence"/>
</dbReference>
<protein>
    <recommendedName>
        <fullName evidence="6">Blue (type 1) copper domain-containing protein</fullName>
    </recommendedName>
</protein>
<feature type="region of interest" description="Disordered" evidence="2">
    <location>
        <begin position="29"/>
        <end position="54"/>
    </location>
</feature>
<name>A0ABS1WUS0_9GAMM</name>
<dbReference type="EMBL" id="JAEVLS010000002">
    <property type="protein sequence ID" value="MBM0104718.1"/>
    <property type="molecule type" value="Genomic_DNA"/>
</dbReference>
<proteinExistence type="predicted"/>
<dbReference type="SUPFAM" id="SSF49503">
    <property type="entry name" value="Cupredoxins"/>
    <property type="match status" value="1"/>
</dbReference>
<keyword evidence="1" id="KW-0479">Metal-binding</keyword>
<dbReference type="InterPro" id="IPR033138">
    <property type="entry name" value="Cu_oxidase_CS"/>
</dbReference>
<sequence length="194" mass="20468">MTTRTKASALLKPALLTCLALAATLASASDDNRNNDSNRQTSVTASFGRGLNTASPGNPVNHVVLPKRIHVKKGGVVDFGVAGFHDIVIFKPGVTLEDLNDGSGQLPVFPPVFVIPPNPTTPLPASSAFLADKIYYRGINPAGGPLATPPVVDPLNAQNRSEPVAFLEAGTYLVICNIRPHLLDGMYGYVRVSN</sequence>
<accession>A0ABS1WUS0</accession>
<dbReference type="RefSeq" id="WP_203166723.1">
    <property type="nucleotide sequence ID" value="NZ_JAEVLS010000002.1"/>
</dbReference>
<gene>
    <name evidence="4" type="ORF">JM946_08165</name>
</gene>
<reference evidence="4 5" key="1">
    <citation type="journal article" date="2021" name="Int. J. Syst. Evol. Microbiol.">
        <title>Steroidobacter gossypii sp. nov., isolated from soil of cotton cropping field.</title>
        <authorList>
            <person name="Huang R."/>
            <person name="Yang S."/>
            <person name="Zhen C."/>
            <person name="Liu W."/>
        </authorList>
    </citation>
    <scope>NUCLEOTIDE SEQUENCE [LARGE SCALE GENOMIC DNA]</scope>
    <source>
        <strain evidence="4 5">S1-65</strain>
    </source>
</reference>
<evidence type="ECO:0000313" key="5">
    <source>
        <dbReference type="Proteomes" id="UP000661077"/>
    </source>
</evidence>
<organism evidence="4 5">
    <name type="scientific">Steroidobacter gossypii</name>
    <dbReference type="NCBI Taxonomy" id="2805490"/>
    <lineage>
        <taxon>Bacteria</taxon>
        <taxon>Pseudomonadati</taxon>
        <taxon>Pseudomonadota</taxon>
        <taxon>Gammaproteobacteria</taxon>
        <taxon>Steroidobacterales</taxon>
        <taxon>Steroidobacteraceae</taxon>
        <taxon>Steroidobacter</taxon>
    </lineage>
</organism>
<keyword evidence="3" id="KW-0732">Signal</keyword>
<evidence type="ECO:0000313" key="4">
    <source>
        <dbReference type="EMBL" id="MBM0104718.1"/>
    </source>
</evidence>
<keyword evidence="5" id="KW-1185">Reference proteome</keyword>
<dbReference type="PROSITE" id="PS00079">
    <property type="entry name" value="MULTICOPPER_OXIDASE1"/>
    <property type="match status" value="1"/>
</dbReference>
<dbReference type="InterPro" id="IPR008972">
    <property type="entry name" value="Cupredoxin"/>
</dbReference>
<evidence type="ECO:0008006" key="6">
    <source>
        <dbReference type="Google" id="ProtNLM"/>
    </source>
</evidence>
<evidence type="ECO:0000256" key="3">
    <source>
        <dbReference type="SAM" id="SignalP"/>
    </source>
</evidence>
<feature type="chain" id="PRO_5046780760" description="Blue (type 1) copper domain-containing protein" evidence="3">
    <location>
        <begin position="23"/>
        <end position="194"/>
    </location>
</feature>
<evidence type="ECO:0000256" key="1">
    <source>
        <dbReference type="ARBA" id="ARBA00022723"/>
    </source>
</evidence>